<evidence type="ECO:0000256" key="3">
    <source>
        <dbReference type="ARBA" id="ARBA00023163"/>
    </source>
</evidence>
<dbReference type="OrthoDB" id="9762536at2"/>
<dbReference type="RefSeq" id="WP_120470359.1">
    <property type="nucleotide sequence ID" value="NZ_CATJBT010000279.1"/>
</dbReference>
<evidence type="ECO:0000259" key="4">
    <source>
        <dbReference type="PROSITE" id="PS51071"/>
    </source>
</evidence>
<dbReference type="Pfam" id="PF01418">
    <property type="entry name" value="HTH_6"/>
    <property type="match status" value="1"/>
</dbReference>
<proteinExistence type="predicted"/>
<dbReference type="InterPro" id="IPR046348">
    <property type="entry name" value="SIS_dom_sf"/>
</dbReference>
<dbReference type="SUPFAM" id="SSF53697">
    <property type="entry name" value="SIS domain"/>
    <property type="match status" value="1"/>
</dbReference>
<dbReference type="InterPro" id="IPR036388">
    <property type="entry name" value="WH-like_DNA-bd_sf"/>
</dbReference>
<dbReference type="CDD" id="cd05013">
    <property type="entry name" value="SIS_RpiR"/>
    <property type="match status" value="1"/>
</dbReference>
<dbReference type="PANTHER" id="PTHR30514">
    <property type="entry name" value="GLUCOKINASE"/>
    <property type="match status" value="1"/>
</dbReference>
<dbReference type="GO" id="GO:0097367">
    <property type="term" value="F:carbohydrate derivative binding"/>
    <property type="evidence" value="ECO:0007669"/>
    <property type="project" value="InterPro"/>
</dbReference>
<dbReference type="InterPro" id="IPR009057">
    <property type="entry name" value="Homeodomain-like_sf"/>
</dbReference>
<organism evidence="6 7">
    <name type="scientific">Parablautia intestinalis</name>
    <dbReference type="NCBI Taxonomy" id="2320100"/>
    <lineage>
        <taxon>Bacteria</taxon>
        <taxon>Bacillati</taxon>
        <taxon>Bacillota</taxon>
        <taxon>Clostridia</taxon>
        <taxon>Lachnospirales</taxon>
        <taxon>Lachnospiraceae</taxon>
        <taxon>Parablautia</taxon>
    </lineage>
</organism>
<feature type="domain" description="SIS" evidence="5">
    <location>
        <begin position="104"/>
        <end position="237"/>
    </location>
</feature>
<protein>
    <submittedName>
        <fullName evidence="6">MurR/RpiR family transcriptional regulator</fullName>
    </submittedName>
</protein>
<keyword evidence="2" id="KW-0238">DNA-binding</keyword>
<reference evidence="6 7" key="1">
    <citation type="submission" date="2018-09" db="EMBL/GenBank/DDBJ databases">
        <title>Murine metabolic-syndrome-specific gut microbial biobank.</title>
        <authorList>
            <person name="Liu C."/>
        </authorList>
    </citation>
    <scope>NUCLEOTIDE SEQUENCE [LARGE SCALE GENOMIC DNA]</scope>
    <source>
        <strain evidence="6 7">0.1xD8-82</strain>
    </source>
</reference>
<dbReference type="EMBL" id="RAYQ01000013">
    <property type="protein sequence ID" value="RKI90655.1"/>
    <property type="molecule type" value="Genomic_DNA"/>
</dbReference>
<dbReference type="InterPro" id="IPR001347">
    <property type="entry name" value="SIS_dom"/>
</dbReference>
<dbReference type="GO" id="GO:1901135">
    <property type="term" value="P:carbohydrate derivative metabolic process"/>
    <property type="evidence" value="ECO:0007669"/>
    <property type="project" value="InterPro"/>
</dbReference>
<keyword evidence="7" id="KW-1185">Reference proteome</keyword>
<feature type="domain" description="HTH rpiR-type" evidence="4">
    <location>
        <begin position="1"/>
        <end position="73"/>
    </location>
</feature>
<dbReference type="Gene3D" id="3.40.50.10490">
    <property type="entry name" value="Glucose-6-phosphate isomerase like protein, domain 1"/>
    <property type="match status" value="1"/>
</dbReference>
<evidence type="ECO:0000313" key="6">
    <source>
        <dbReference type="EMBL" id="RKI90655.1"/>
    </source>
</evidence>
<evidence type="ECO:0000313" key="7">
    <source>
        <dbReference type="Proteomes" id="UP000280696"/>
    </source>
</evidence>
<dbReference type="Proteomes" id="UP000280696">
    <property type="component" value="Unassembled WGS sequence"/>
</dbReference>
<dbReference type="PROSITE" id="PS51071">
    <property type="entry name" value="HTH_RPIR"/>
    <property type="match status" value="1"/>
</dbReference>
<evidence type="ECO:0000256" key="2">
    <source>
        <dbReference type="ARBA" id="ARBA00023125"/>
    </source>
</evidence>
<evidence type="ECO:0000259" key="5">
    <source>
        <dbReference type="PROSITE" id="PS51464"/>
    </source>
</evidence>
<evidence type="ECO:0000256" key="1">
    <source>
        <dbReference type="ARBA" id="ARBA00023015"/>
    </source>
</evidence>
<comment type="caution">
    <text evidence="6">The sequence shown here is derived from an EMBL/GenBank/DDBJ whole genome shotgun (WGS) entry which is preliminary data.</text>
</comment>
<dbReference type="InterPro" id="IPR047640">
    <property type="entry name" value="RpiR-like"/>
</dbReference>
<dbReference type="PROSITE" id="PS51464">
    <property type="entry name" value="SIS"/>
    <property type="match status" value="1"/>
</dbReference>
<accession>A0A3A9AWC2</accession>
<dbReference type="GO" id="GO:0003677">
    <property type="term" value="F:DNA binding"/>
    <property type="evidence" value="ECO:0007669"/>
    <property type="project" value="UniProtKB-KW"/>
</dbReference>
<gene>
    <name evidence="6" type="ORF">D7V94_12755</name>
</gene>
<dbReference type="Gene3D" id="1.10.10.10">
    <property type="entry name" value="Winged helix-like DNA-binding domain superfamily/Winged helix DNA-binding domain"/>
    <property type="match status" value="1"/>
</dbReference>
<dbReference type="GO" id="GO:0003700">
    <property type="term" value="F:DNA-binding transcription factor activity"/>
    <property type="evidence" value="ECO:0007669"/>
    <property type="project" value="InterPro"/>
</dbReference>
<dbReference type="InterPro" id="IPR000281">
    <property type="entry name" value="HTH_RpiR"/>
</dbReference>
<keyword evidence="1" id="KW-0805">Transcription regulation</keyword>
<dbReference type="InterPro" id="IPR035472">
    <property type="entry name" value="RpiR-like_SIS"/>
</dbReference>
<dbReference type="PANTHER" id="PTHR30514:SF1">
    <property type="entry name" value="HTH-TYPE TRANSCRIPTIONAL REGULATOR HEXR-RELATED"/>
    <property type="match status" value="1"/>
</dbReference>
<sequence length="237" mass="27106">MFSYEEIQKYNETDIRIYKYIVSNTDKIQYMTIREIAREIHVSTSTILRFCNKNNFDGYSDFKDALKNEITLPNAHPPMEDLQEISDFFARANSSAFEEKLLFAVDILKKADLIIFTGMGSSGTLAKYGARYFSNMGHFAVGLEDVFYPIETFRWKNTAVIALSESGETKKLIEAVSRFKEKNCLVLSITNSSFSTLAKLSDWNFSYHLNTRRINGGYNGTTQIPVIFVIEALAKRI</sequence>
<name>A0A3A9AWC2_9FIRM</name>
<dbReference type="SUPFAM" id="SSF46689">
    <property type="entry name" value="Homeodomain-like"/>
    <property type="match status" value="1"/>
</dbReference>
<keyword evidence="3" id="KW-0804">Transcription</keyword>
<dbReference type="AlphaFoldDB" id="A0A3A9AWC2"/>
<dbReference type="Pfam" id="PF01380">
    <property type="entry name" value="SIS"/>
    <property type="match status" value="1"/>
</dbReference>